<evidence type="ECO:0000256" key="3">
    <source>
        <dbReference type="ARBA" id="ARBA00022989"/>
    </source>
</evidence>
<dbReference type="SUPFAM" id="SSF56300">
    <property type="entry name" value="Metallo-dependent phosphatases"/>
    <property type="match status" value="1"/>
</dbReference>
<dbReference type="EMBL" id="CP119958">
    <property type="protein sequence ID" value="WFD37379.1"/>
    <property type="molecule type" value="Genomic_DNA"/>
</dbReference>
<evidence type="ECO:0000256" key="4">
    <source>
        <dbReference type="ARBA" id="ARBA00023136"/>
    </source>
</evidence>
<dbReference type="InterPro" id="IPR033308">
    <property type="entry name" value="PGAP5/Cdc1/Ted1"/>
</dbReference>
<feature type="transmembrane region" description="Helical" evidence="5">
    <location>
        <begin position="486"/>
        <end position="504"/>
    </location>
</feature>
<evidence type="ECO:0000259" key="6">
    <source>
        <dbReference type="Pfam" id="PF00149"/>
    </source>
</evidence>
<dbReference type="InterPro" id="IPR004843">
    <property type="entry name" value="Calcineurin-like_PHP"/>
</dbReference>
<keyword evidence="3 5" id="KW-1133">Transmembrane helix</keyword>
<keyword evidence="8" id="KW-1185">Reference proteome</keyword>
<dbReference type="InterPro" id="IPR029052">
    <property type="entry name" value="Metallo-depent_PP-like"/>
</dbReference>
<dbReference type="Pfam" id="PF00149">
    <property type="entry name" value="Metallophos"/>
    <property type="match status" value="1"/>
</dbReference>
<reference evidence="7" key="1">
    <citation type="submission" date="2023-03" db="EMBL/GenBank/DDBJ databases">
        <title>Mating type loci evolution in Malassezia.</title>
        <authorList>
            <person name="Coelho M.A."/>
        </authorList>
    </citation>
    <scope>NUCLEOTIDE SEQUENCE</scope>
    <source>
        <strain evidence="7">CBS 9431</strain>
    </source>
</reference>
<feature type="domain" description="Calcineurin-like phosphoesterase" evidence="6">
    <location>
        <begin position="35"/>
        <end position="183"/>
    </location>
</feature>
<gene>
    <name evidence="7" type="ORF">MJAP1_000323</name>
</gene>
<name>A0AAF0J8Y5_9BASI</name>
<feature type="transmembrane region" description="Helical" evidence="5">
    <location>
        <begin position="423"/>
        <end position="442"/>
    </location>
</feature>
<dbReference type="GO" id="GO:0006506">
    <property type="term" value="P:GPI anchor biosynthetic process"/>
    <property type="evidence" value="ECO:0007669"/>
    <property type="project" value="InterPro"/>
</dbReference>
<dbReference type="GO" id="GO:0016020">
    <property type="term" value="C:membrane"/>
    <property type="evidence" value="ECO:0007669"/>
    <property type="project" value="UniProtKB-SubCell"/>
</dbReference>
<organism evidence="7 8">
    <name type="scientific">Malassezia japonica</name>
    <dbReference type="NCBI Taxonomy" id="223818"/>
    <lineage>
        <taxon>Eukaryota</taxon>
        <taxon>Fungi</taxon>
        <taxon>Dikarya</taxon>
        <taxon>Basidiomycota</taxon>
        <taxon>Ustilaginomycotina</taxon>
        <taxon>Malasseziomycetes</taxon>
        <taxon>Malasseziales</taxon>
        <taxon>Malasseziaceae</taxon>
        <taxon>Malassezia</taxon>
    </lineage>
</organism>
<dbReference type="GeneID" id="85223972"/>
<dbReference type="PANTHER" id="PTHR13315:SF4">
    <property type="entry name" value="METALLOPHOSPHOESTERASE, ISOFORM E"/>
    <property type="match status" value="1"/>
</dbReference>
<keyword evidence="2 5" id="KW-0812">Transmembrane</keyword>
<evidence type="ECO:0000313" key="7">
    <source>
        <dbReference type="EMBL" id="WFD37379.1"/>
    </source>
</evidence>
<protein>
    <recommendedName>
        <fullName evidence="6">Calcineurin-like phosphoesterase domain-containing protein</fullName>
    </recommendedName>
</protein>
<proteinExistence type="predicted"/>
<dbReference type="PANTHER" id="PTHR13315">
    <property type="entry name" value="METALLO PHOSPHOESTERASE RELATED"/>
    <property type="match status" value="1"/>
</dbReference>
<dbReference type="RefSeq" id="XP_060120276.1">
    <property type="nucleotide sequence ID" value="XM_060264293.1"/>
</dbReference>
<keyword evidence="4 5" id="KW-0472">Membrane</keyword>
<comment type="subcellular location">
    <subcellularLocation>
        <location evidence="1">Membrane</location>
        <topology evidence="1">Multi-pass membrane protein</topology>
    </subcellularLocation>
</comment>
<dbReference type="Proteomes" id="UP001217754">
    <property type="component" value="Chromosome 1"/>
</dbReference>
<evidence type="ECO:0000313" key="8">
    <source>
        <dbReference type="Proteomes" id="UP001217754"/>
    </source>
</evidence>
<sequence>MLRWRPLRRDVHEWIVAPKAGRCRIPAPEMGAALNVLIVSDPQVVGRGTYEDALWIFWEAARFFSDQYLRKVWRALQGSGLGASLTAAPPAADVVVMLGDMSDRGRWYTSKERWAALQVRWHTIFSGTHIVQGGGALGRRTAPSIPALVVPGNHDIGLPDAETGLHTAANKEAAAWFADMYAPHVDDAFRLANTTTPSWNARIPVSVDGATTTHELVLVNALDLVSMQPLLSEPFDAGGTRFAAAKARAPHTTHMIDLLDEEAKNHTQLPPRILFSHVPLSRGRDEHSCDVPWRTATHGVRRESHRAPVPGGDILQGGDLQRTYQNLVQPEVSEYVLGAVQPALLFSGDDHDHCEAVHHSWRFRTATHGSVPGFSVIDVPELTVKSISMLEGVRRPGYAWLQLSSTNTVPSMEYTPCLLPDQVALWLYLYVPLFLLTLVLGLHRSMHPAHSAQLLPSHESIPMERIGRDRRRRPVEAYAPSRLARLARVVAMVGVVPLPFWVALQH</sequence>
<dbReference type="Gene3D" id="3.60.21.10">
    <property type="match status" value="1"/>
</dbReference>
<dbReference type="GO" id="GO:0005783">
    <property type="term" value="C:endoplasmic reticulum"/>
    <property type="evidence" value="ECO:0007669"/>
    <property type="project" value="TreeGrafter"/>
</dbReference>
<evidence type="ECO:0000256" key="5">
    <source>
        <dbReference type="SAM" id="Phobius"/>
    </source>
</evidence>
<accession>A0AAF0J8Y5</accession>
<evidence type="ECO:0000256" key="1">
    <source>
        <dbReference type="ARBA" id="ARBA00004141"/>
    </source>
</evidence>
<dbReference type="GO" id="GO:0016787">
    <property type="term" value="F:hydrolase activity"/>
    <property type="evidence" value="ECO:0007669"/>
    <property type="project" value="InterPro"/>
</dbReference>
<dbReference type="AlphaFoldDB" id="A0AAF0J8Y5"/>
<evidence type="ECO:0000256" key="2">
    <source>
        <dbReference type="ARBA" id="ARBA00022692"/>
    </source>
</evidence>